<dbReference type="PANTHER" id="PTHR37544:SF1">
    <property type="entry name" value="PHOSPHORIBOSYLAMINOIMIDAZOLE-SUCCINOCARBOXAMIDE SYNTHASE"/>
    <property type="match status" value="1"/>
</dbReference>
<feature type="transmembrane region" description="Helical" evidence="1">
    <location>
        <begin position="355"/>
        <end position="373"/>
    </location>
</feature>
<keyword evidence="1" id="KW-0472">Membrane</keyword>
<accession>A0A9W9S5R4</accession>
<dbReference type="PANTHER" id="PTHR37544">
    <property type="entry name" value="SPRAY-RELATED"/>
    <property type="match status" value="1"/>
</dbReference>
<dbReference type="InterPro" id="IPR021840">
    <property type="entry name" value="DUF3433"/>
</dbReference>
<dbReference type="Proteomes" id="UP001147752">
    <property type="component" value="Unassembled WGS sequence"/>
</dbReference>
<sequence length="905" mass="99868">MSIKFSSLSKMLNLGRKSKDILSQSQRIEHKISGWQPSYLRRRVLIVFVVTFCGVIATLEALNHVSQVHDGIASSIESRHYLWTYGPTAIFTVIATLWSRVEFQVKQRAPWKSMAEKPGEARESILLDYVSEIQLISIVKAIRNKHLDVAAGVTCSMLLRLLVIFSTSLFSLQRAQVHRSSGSIQFSAVGQDIANENRIAMTQLSFRLMEVCLILAALLAVSMIFLGPRTTIAPWNPTSISSVTAIMGKSDEICQSLRGTGAAPPDALHDSLKEQRYYSQITPKGFLIKTEGGNHRSLGEQENHSSAWAPFPGLIGRCAIFTAVALLIAALEIALHVSQKNEGLGNVSSNEHYHYLWTIIPSLFMVSIGLLFGRMDFNSRSLAPYAQLQQPAGALFKESVTVDYLDSFAITSIVRSIRTRHFAVLATSLAALVTSFLVIVTSGLYSATEVPYQISINFTQETTFYGGSLADSDQSSSMAVAKQILHKNWNFPRWTYEELTFPKISMDTPLSSNKTENSFVDIRMPALRAALACYFQTGSQLQWNFTKANHGNESTYQLRVLAPNMPCSLSEDHMGSTSLTSSVAVLNSQGPFGQSSMLPCGNRNSVKPATLYLWGNIRSESVGNLNAMTCVEAAETVDTVTRFQLPGFEITDDHPPVPDESSARSTEDVDVPWISWNNFNGTDATAENSNLDGFFTALVMGKYAIPAENLVNSDSSDMVIKAIKHQDRILKAQIFNDYPRSAADSGLDHTSLPGNITVSKRLRLLQDATSTRVLEALLASILIMGIISSILMNTDRVLPKNPSSIAAVASLLADSNILARYEKVMGDPNEQSLGQAFFSRCRFFLEFRGDASGQGDPWQLSEYQGCEKYCVYFSEWDGETMSGNGSMWLRKEFRAKETGVKEQAV</sequence>
<feature type="transmembrane region" description="Helical" evidence="1">
    <location>
        <begin position="44"/>
        <end position="62"/>
    </location>
</feature>
<evidence type="ECO:0000313" key="3">
    <source>
        <dbReference type="Proteomes" id="UP001147752"/>
    </source>
</evidence>
<organism evidence="2 3">
    <name type="scientific">Penicillium concentricum</name>
    <dbReference type="NCBI Taxonomy" id="293559"/>
    <lineage>
        <taxon>Eukaryota</taxon>
        <taxon>Fungi</taxon>
        <taxon>Dikarya</taxon>
        <taxon>Ascomycota</taxon>
        <taxon>Pezizomycotina</taxon>
        <taxon>Eurotiomycetes</taxon>
        <taxon>Eurotiomycetidae</taxon>
        <taxon>Eurotiales</taxon>
        <taxon>Aspergillaceae</taxon>
        <taxon>Penicillium</taxon>
    </lineage>
</organism>
<dbReference type="OrthoDB" id="5332281at2759"/>
<protein>
    <submittedName>
        <fullName evidence="2">Uncharacterized protein</fullName>
    </submittedName>
</protein>
<feature type="transmembrane region" description="Helical" evidence="1">
    <location>
        <begin position="314"/>
        <end position="335"/>
    </location>
</feature>
<dbReference type="Pfam" id="PF11915">
    <property type="entry name" value="DUF3433"/>
    <property type="match status" value="2"/>
</dbReference>
<comment type="caution">
    <text evidence="2">The sequence shown here is derived from an EMBL/GenBank/DDBJ whole genome shotgun (WGS) entry which is preliminary data.</text>
</comment>
<evidence type="ECO:0000313" key="2">
    <source>
        <dbReference type="EMBL" id="KAJ5372562.1"/>
    </source>
</evidence>
<gene>
    <name evidence="2" type="ORF">N7517_004568</name>
</gene>
<reference evidence="2" key="2">
    <citation type="journal article" date="2023" name="IMA Fungus">
        <title>Comparative genomic study of the Penicillium genus elucidates a diverse pangenome and 15 lateral gene transfer events.</title>
        <authorList>
            <person name="Petersen C."/>
            <person name="Sorensen T."/>
            <person name="Nielsen M.R."/>
            <person name="Sondergaard T.E."/>
            <person name="Sorensen J.L."/>
            <person name="Fitzpatrick D.A."/>
            <person name="Frisvad J.C."/>
            <person name="Nielsen K.L."/>
        </authorList>
    </citation>
    <scope>NUCLEOTIDE SEQUENCE</scope>
    <source>
        <strain evidence="2">IBT 3081</strain>
    </source>
</reference>
<dbReference type="GeneID" id="81461481"/>
<feature type="transmembrane region" description="Helical" evidence="1">
    <location>
        <begin position="204"/>
        <end position="226"/>
    </location>
</feature>
<name>A0A9W9S5R4_9EURO</name>
<keyword evidence="1" id="KW-0812">Transmembrane</keyword>
<dbReference type="AlphaFoldDB" id="A0A9W9S5R4"/>
<feature type="transmembrane region" description="Helical" evidence="1">
    <location>
        <begin position="82"/>
        <end position="101"/>
    </location>
</feature>
<dbReference type="RefSeq" id="XP_056578548.1">
    <property type="nucleotide sequence ID" value="XM_056722298.1"/>
</dbReference>
<proteinExistence type="predicted"/>
<keyword evidence="3" id="KW-1185">Reference proteome</keyword>
<feature type="transmembrane region" description="Helical" evidence="1">
    <location>
        <begin position="422"/>
        <end position="445"/>
    </location>
</feature>
<reference evidence="2" key="1">
    <citation type="submission" date="2022-12" db="EMBL/GenBank/DDBJ databases">
        <authorList>
            <person name="Petersen C."/>
        </authorList>
    </citation>
    <scope>NUCLEOTIDE SEQUENCE</scope>
    <source>
        <strain evidence="2">IBT 3081</strain>
    </source>
</reference>
<evidence type="ECO:0000256" key="1">
    <source>
        <dbReference type="SAM" id="Phobius"/>
    </source>
</evidence>
<keyword evidence="1" id="KW-1133">Transmembrane helix</keyword>
<dbReference type="EMBL" id="JAPZBT010000002">
    <property type="protein sequence ID" value="KAJ5372562.1"/>
    <property type="molecule type" value="Genomic_DNA"/>
</dbReference>
<feature type="transmembrane region" description="Helical" evidence="1">
    <location>
        <begin position="149"/>
        <end position="172"/>
    </location>
</feature>